<dbReference type="SMART" id="SM00387">
    <property type="entry name" value="HATPase_c"/>
    <property type="match status" value="1"/>
</dbReference>
<evidence type="ECO:0000256" key="9">
    <source>
        <dbReference type="SAM" id="Coils"/>
    </source>
</evidence>
<dbReference type="InterPro" id="IPR050351">
    <property type="entry name" value="BphY/WalK/GraS-like"/>
</dbReference>
<dbReference type="PANTHER" id="PTHR42878">
    <property type="entry name" value="TWO-COMPONENT HISTIDINE KINASE"/>
    <property type="match status" value="1"/>
</dbReference>
<dbReference type="EMBL" id="BAAAFG010000001">
    <property type="protein sequence ID" value="GAA0870940.1"/>
    <property type="molecule type" value="Genomic_DNA"/>
</dbReference>
<evidence type="ECO:0000256" key="5">
    <source>
        <dbReference type="ARBA" id="ARBA00022741"/>
    </source>
</evidence>
<dbReference type="InterPro" id="IPR003594">
    <property type="entry name" value="HATPase_dom"/>
</dbReference>
<keyword evidence="8" id="KW-0902">Two-component regulatory system</keyword>
<accession>A0ABN1ME02</accession>
<dbReference type="RefSeq" id="WP_343762393.1">
    <property type="nucleotide sequence ID" value="NZ_BAAAFG010000001.1"/>
</dbReference>
<evidence type="ECO:0000256" key="3">
    <source>
        <dbReference type="ARBA" id="ARBA00022553"/>
    </source>
</evidence>
<keyword evidence="7 11" id="KW-0067">ATP-binding</keyword>
<dbReference type="Pfam" id="PF02518">
    <property type="entry name" value="HATPase_c"/>
    <property type="match status" value="1"/>
</dbReference>
<keyword evidence="4" id="KW-0808">Transferase</keyword>
<dbReference type="EC" id="2.7.13.3" evidence="2"/>
<name>A0ABN1ME02_9FLAO</name>
<dbReference type="GO" id="GO:0005524">
    <property type="term" value="F:ATP binding"/>
    <property type="evidence" value="ECO:0007669"/>
    <property type="project" value="UniProtKB-KW"/>
</dbReference>
<sequence>MQLAARPLNEFDRLQAVRSYDILHTPAESEFDEITRLAKQITGVPISLISIVDDSEVWFKSADGMNICSSDRLLSFCSHTITQPDHQLVIENTKEHPLFYDHPFVKDAKEPIMFYAGISLIDKNNFSLGTLCVIDNEPNSITQDQLNALKILANQVTRLIEYKKTNNRFKEAKRRLEEQNSELKNFAGVISHDMKMPLANMVVTTDVLRKKYEESLDDQGVRYLDYLKQSSFTLSKYITDILAHYESDNIAKDKSLISTFQFNHLLESLTDMLSIKDDCKFTIPEEDITIIGNQAALEQILLNLIGNSLKYNDKELIEICIDCNEDQYYYYISIKDNGIGIPEDKVDSIFDLFTTVAHEDRSGSRGNGIGLSTVKRLVDNLNGNIHVASKVGEGTTFNFTIKKAADS</sequence>
<feature type="coiled-coil region" evidence="9">
    <location>
        <begin position="159"/>
        <end position="189"/>
    </location>
</feature>
<dbReference type="InterPro" id="IPR036097">
    <property type="entry name" value="HisK_dim/P_sf"/>
</dbReference>
<evidence type="ECO:0000256" key="6">
    <source>
        <dbReference type="ARBA" id="ARBA00022777"/>
    </source>
</evidence>
<dbReference type="PRINTS" id="PR00344">
    <property type="entry name" value="BCTRLSENSOR"/>
</dbReference>
<dbReference type="CDD" id="cd00075">
    <property type="entry name" value="HATPase"/>
    <property type="match status" value="1"/>
</dbReference>
<dbReference type="Proteomes" id="UP001500507">
    <property type="component" value="Unassembled WGS sequence"/>
</dbReference>
<dbReference type="InterPro" id="IPR005467">
    <property type="entry name" value="His_kinase_dom"/>
</dbReference>
<comment type="catalytic activity">
    <reaction evidence="1">
        <text>ATP + protein L-histidine = ADP + protein N-phospho-L-histidine.</text>
        <dbReference type="EC" id="2.7.13.3"/>
    </reaction>
</comment>
<evidence type="ECO:0000313" key="12">
    <source>
        <dbReference type="Proteomes" id="UP001500507"/>
    </source>
</evidence>
<dbReference type="Gene3D" id="1.10.287.130">
    <property type="match status" value="1"/>
</dbReference>
<dbReference type="Gene3D" id="3.30.565.10">
    <property type="entry name" value="Histidine kinase-like ATPase, C-terminal domain"/>
    <property type="match status" value="1"/>
</dbReference>
<dbReference type="Pfam" id="PF01590">
    <property type="entry name" value="GAF"/>
    <property type="match status" value="1"/>
</dbReference>
<evidence type="ECO:0000313" key="11">
    <source>
        <dbReference type="EMBL" id="GAA0870940.1"/>
    </source>
</evidence>
<reference evidence="11 12" key="1">
    <citation type="journal article" date="2019" name="Int. J. Syst. Evol. Microbiol.">
        <title>The Global Catalogue of Microorganisms (GCM) 10K type strain sequencing project: providing services to taxonomists for standard genome sequencing and annotation.</title>
        <authorList>
            <consortium name="The Broad Institute Genomics Platform"/>
            <consortium name="The Broad Institute Genome Sequencing Center for Infectious Disease"/>
            <person name="Wu L."/>
            <person name="Ma J."/>
        </authorList>
    </citation>
    <scope>NUCLEOTIDE SEQUENCE [LARGE SCALE GENOMIC DNA]</scope>
    <source>
        <strain evidence="11 12">JCM 16082</strain>
    </source>
</reference>
<dbReference type="PANTHER" id="PTHR42878:SF7">
    <property type="entry name" value="SENSOR HISTIDINE KINASE GLRK"/>
    <property type="match status" value="1"/>
</dbReference>
<dbReference type="SUPFAM" id="SSF55781">
    <property type="entry name" value="GAF domain-like"/>
    <property type="match status" value="1"/>
</dbReference>
<keyword evidence="12" id="KW-1185">Reference proteome</keyword>
<keyword evidence="6" id="KW-0418">Kinase</keyword>
<evidence type="ECO:0000259" key="10">
    <source>
        <dbReference type="PROSITE" id="PS50109"/>
    </source>
</evidence>
<dbReference type="InterPro" id="IPR029016">
    <property type="entry name" value="GAF-like_dom_sf"/>
</dbReference>
<proteinExistence type="predicted"/>
<dbReference type="SMART" id="SM00388">
    <property type="entry name" value="HisKA"/>
    <property type="match status" value="1"/>
</dbReference>
<dbReference type="SMART" id="SM00065">
    <property type="entry name" value="GAF"/>
    <property type="match status" value="1"/>
</dbReference>
<evidence type="ECO:0000256" key="4">
    <source>
        <dbReference type="ARBA" id="ARBA00022679"/>
    </source>
</evidence>
<dbReference type="SUPFAM" id="SSF47384">
    <property type="entry name" value="Homodimeric domain of signal transducing histidine kinase"/>
    <property type="match status" value="1"/>
</dbReference>
<evidence type="ECO:0000256" key="8">
    <source>
        <dbReference type="ARBA" id="ARBA00023012"/>
    </source>
</evidence>
<keyword evidence="3" id="KW-0597">Phosphoprotein</keyword>
<evidence type="ECO:0000256" key="7">
    <source>
        <dbReference type="ARBA" id="ARBA00022840"/>
    </source>
</evidence>
<gene>
    <name evidence="11" type="ORF">GCM10009117_00850</name>
</gene>
<keyword evidence="9" id="KW-0175">Coiled coil</keyword>
<comment type="caution">
    <text evidence="11">The sequence shown here is derived from an EMBL/GenBank/DDBJ whole genome shotgun (WGS) entry which is preliminary data.</text>
</comment>
<dbReference type="InterPro" id="IPR004358">
    <property type="entry name" value="Sig_transdc_His_kin-like_C"/>
</dbReference>
<dbReference type="InterPro" id="IPR003018">
    <property type="entry name" value="GAF"/>
</dbReference>
<evidence type="ECO:0000256" key="2">
    <source>
        <dbReference type="ARBA" id="ARBA00012438"/>
    </source>
</evidence>
<dbReference type="InterPro" id="IPR003661">
    <property type="entry name" value="HisK_dim/P_dom"/>
</dbReference>
<feature type="domain" description="Histidine kinase" evidence="10">
    <location>
        <begin position="189"/>
        <end position="405"/>
    </location>
</feature>
<dbReference type="PROSITE" id="PS50109">
    <property type="entry name" value="HIS_KIN"/>
    <property type="match status" value="1"/>
</dbReference>
<dbReference type="CDD" id="cd00082">
    <property type="entry name" value="HisKA"/>
    <property type="match status" value="1"/>
</dbReference>
<evidence type="ECO:0000256" key="1">
    <source>
        <dbReference type="ARBA" id="ARBA00000085"/>
    </source>
</evidence>
<dbReference type="InterPro" id="IPR036890">
    <property type="entry name" value="HATPase_C_sf"/>
</dbReference>
<dbReference type="SUPFAM" id="SSF55874">
    <property type="entry name" value="ATPase domain of HSP90 chaperone/DNA topoisomerase II/histidine kinase"/>
    <property type="match status" value="1"/>
</dbReference>
<keyword evidence="5" id="KW-0547">Nucleotide-binding</keyword>
<organism evidence="11 12">
    <name type="scientific">Gangjinia marincola</name>
    <dbReference type="NCBI Taxonomy" id="578463"/>
    <lineage>
        <taxon>Bacteria</taxon>
        <taxon>Pseudomonadati</taxon>
        <taxon>Bacteroidota</taxon>
        <taxon>Flavobacteriia</taxon>
        <taxon>Flavobacteriales</taxon>
        <taxon>Flavobacteriaceae</taxon>
        <taxon>Gangjinia</taxon>
    </lineage>
</organism>
<dbReference type="Gene3D" id="3.30.450.40">
    <property type="match status" value="1"/>
</dbReference>
<protein>
    <recommendedName>
        <fullName evidence="2">histidine kinase</fullName>
        <ecNumber evidence="2">2.7.13.3</ecNumber>
    </recommendedName>
</protein>
<dbReference type="Pfam" id="PF00512">
    <property type="entry name" value="HisKA"/>
    <property type="match status" value="1"/>
</dbReference>